<keyword evidence="2" id="KW-1185">Reference proteome</keyword>
<accession>A0ABR3J017</accession>
<proteinExistence type="predicted"/>
<evidence type="ECO:0000313" key="2">
    <source>
        <dbReference type="Proteomes" id="UP001556367"/>
    </source>
</evidence>
<evidence type="ECO:0000313" key="1">
    <source>
        <dbReference type="EMBL" id="KAL0948914.1"/>
    </source>
</evidence>
<dbReference type="Proteomes" id="UP001556367">
    <property type="component" value="Unassembled WGS sequence"/>
</dbReference>
<gene>
    <name evidence="1" type="ORF">HGRIS_009023</name>
</gene>
<comment type="caution">
    <text evidence="1">The sequence shown here is derived from an EMBL/GenBank/DDBJ whole genome shotgun (WGS) entry which is preliminary data.</text>
</comment>
<organism evidence="1 2">
    <name type="scientific">Hohenbuehelia grisea</name>
    <dbReference type="NCBI Taxonomy" id="104357"/>
    <lineage>
        <taxon>Eukaryota</taxon>
        <taxon>Fungi</taxon>
        <taxon>Dikarya</taxon>
        <taxon>Basidiomycota</taxon>
        <taxon>Agaricomycotina</taxon>
        <taxon>Agaricomycetes</taxon>
        <taxon>Agaricomycetidae</taxon>
        <taxon>Agaricales</taxon>
        <taxon>Pleurotineae</taxon>
        <taxon>Pleurotaceae</taxon>
        <taxon>Hohenbuehelia</taxon>
    </lineage>
</organism>
<name>A0ABR3J017_9AGAR</name>
<sequence>MDAARIPSDVVLEILEFTTDTDLPTLCLLNSAFYSHARDYLYRHISGLNAAEACLSIIRNPSLAPLVRSFELPVHARTLPKDYTFTSVLQRALPMMTNLTCLKLMLYASYSSVLENCHQALDLRILHCALFPDPKLAAFIRSQANLTELMTDHASDVWADFGGSIDTITRLNKLIAPWSVAKTLTPGRPIRDLTITTSFRDCQLSFMEASIATIEHLSVQSLLLGSLRGGIPSEGLRHLTVDCCGVDARVHFSAPTPWLSENIRTLSHLQSCTLVGLKCSGYREDQVDLKTDMLNFLSLLRINPASELRNFSFGVIHTTMISALGQTNVKMQDMQLRWKRNGDSWLEEE</sequence>
<protein>
    <recommendedName>
        <fullName evidence="3">F-box domain-containing protein</fullName>
    </recommendedName>
</protein>
<evidence type="ECO:0008006" key="3">
    <source>
        <dbReference type="Google" id="ProtNLM"/>
    </source>
</evidence>
<dbReference type="EMBL" id="JASNQZ010000012">
    <property type="protein sequence ID" value="KAL0948914.1"/>
    <property type="molecule type" value="Genomic_DNA"/>
</dbReference>
<reference evidence="2" key="1">
    <citation type="submission" date="2024-06" db="EMBL/GenBank/DDBJ databases">
        <title>Multi-omics analyses provide insights into the biosynthesis of the anticancer antibiotic pleurotin in Hohenbuehelia grisea.</title>
        <authorList>
            <person name="Weaver J.A."/>
            <person name="Alberti F."/>
        </authorList>
    </citation>
    <scope>NUCLEOTIDE SEQUENCE [LARGE SCALE GENOMIC DNA]</scope>
    <source>
        <strain evidence="2">T-177</strain>
    </source>
</reference>